<dbReference type="Proteomes" id="UP000277580">
    <property type="component" value="Unassembled WGS sequence"/>
</dbReference>
<evidence type="ECO:0000313" key="6">
    <source>
        <dbReference type="Proteomes" id="UP000277580"/>
    </source>
</evidence>
<evidence type="ECO:0000256" key="2">
    <source>
        <dbReference type="SAM" id="MobiDB-lite"/>
    </source>
</evidence>
<dbReference type="Pfam" id="PF10342">
    <property type="entry name" value="Kre9_KNH"/>
    <property type="match status" value="1"/>
</dbReference>
<feature type="chain" id="PRO_5017927774" description="Yeast cell wall synthesis Kre9/Knh1-like N-terminal domain-containing protein" evidence="3">
    <location>
        <begin position="22"/>
        <end position="230"/>
    </location>
</feature>
<feature type="signal peptide" evidence="3">
    <location>
        <begin position="1"/>
        <end position="21"/>
    </location>
</feature>
<sequence length="230" mass="22940">MRFTSTLVLAISALTSIVASATTTSSGENPITYPLGGSIKAGSDVTITWSVTSGTSCDLILRKGKDTDLDEVLNIATGIPNTGAFTWSVSPKIPAGSDYSIQIAAGDKDNYSPMFTIESDVTSSSSTSVSSTSTSSKSSSSSSSSTSSTTLSTSTTASTTVSTSATTTAANTSTTGTGSSNSSAILSTTRAASSATPEATVVAANVNSGAHLASPLALVMCIFAGLMYLN</sequence>
<reference evidence="5 6" key="1">
    <citation type="journal article" date="2018" name="Nat. Ecol. Evol.">
        <title>Pezizomycetes genomes reveal the molecular basis of ectomycorrhizal truffle lifestyle.</title>
        <authorList>
            <person name="Murat C."/>
            <person name="Payen T."/>
            <person name="Noel B."/>
            <person name="Kuo A."/>
            <person name="Morin E."/>
            <person name="Chen J."/>
            <person name="Kohler A."/>
            <person name="Krizsan K."/>
            <person name="Balestrini R."/>
            <person name="Da Silva C."/>
            <person name="Montanini B."/>
            <person name="Hainaut M."/>
            <person name="Levati E."/>
            <person name="Barry K.W."/>
            <person name="Belfiori B."/>
            <person name="Cichocki N."/>
            <person name="Clum A."/>
            <person name="Dockter R.B."/>
            <person name="Fauchery L."/>
            <person name="Guy J."/>
            <person name="Iotti M."/>
            <person name="Le Tacon F."/>
            <person name="Lindquist E.A."/>
            <person name="Lipzen A."/>
            <person name="Malagnac F."/>
            <person name="Mello A."/>
            <person name="Molinier V."/>
            <person name="Miyauchi S."/>
            <person name="Poulain J."/>
            <person name="Riccioni C."/>
            <person name="Rubini A."/>
            <person name="Sitrit Y."/>
            <person name="Splivallo R."/>
            <person name="Traeger S."/>
            <person name="Wang M."/>
            <person name="Zifcakova L."/>
            <person name="Wipf D."/>
            <person name="Zambonelli A."/>
            <person name="Paolocci F."/>
            <person name="Nowrousian M."/>
            <person name="Ottonello S."/>
            <person name="Baldrian P."/>
            <person name="Spatafora J.W."/>
            <person name="Henrissat B."/>
            <person name="Nagy L.G."/>
            <person name="Aury J.M."/>
            <person name="Wincker P."/>
            <person name="Grigoriev I.V."/>
            <person name="Bonfante P."/>
            <person name="Martin F.M."/>
        </authorList>
    </citation>
    <scope>NUCLEOTIDE SEQUENCE [LARGE SCALE GENOMIC DNA]</scope>
    <source>
        <strain evidence="5 6">CCBAS932</strain>
    </source>
</reference>
<dbReference type="InterPro" id="IPR018466">
    <property type="entry name" value="Kre9/Knh1-like_N"/>
</dbReference>
<evidence type="ECO:0000256" key="3">
    <source>
        <dbReference type="SAM" id="SignalP"/>
    </source>
</evidence>
<dbReference type="PANTHER" id="PTHR40633">
    <property type="entry name" value="MATRIX PROTEIN, PUTATIVE (AFU_ORTHOLOGUE AFUA_8G05410)-RELATED"/>
    <property type="match status" value="1"/>
</dbReference>
<evidence type="ECO:0000259" key="4">
    <source>
        <dbReference type="Pfam" id="PF10342"/>
    </source>
</evidence>
<dbReference type="OrthoDB" id="4094614at2759"/>
<feature type="domain" description="Yeast cell wall synthesis Kre9/Knh1-like N-terminal" evidence="4">
    <location>
        <begin position="38"/>
        <end position="117"/>
    </location>
</feature>
<accession>A0A3N4L7I4</accession>
<dbReference type="AlphaFoldDB" id="A0A3N4L7I4"/>
<dbReference type="InParanoid" id="A0A3N4L7I4"/>
<protein>
    <recommendedName>
        <fullName evidence="4">Yeast cell wall synthesis Kre9/Knh1-like N-terminal domain-containing protein</fullName>
    </recommendedName>
</protein>
<dbReference type="EMBL" id="ML119105">
    <property type="protein sequence ID" value="RPB17748.1"/>
    <property type="molecule type" value="Genomic_DNA"/>
</dbReference>
<dbReference type="PANTHER" id="PTHR40633:SF1">
    <property type="entry name" value="GPI ANCHORED SERINE-THREONINE RICH PROTEIN (AFU_ORTHOLOGUE AFUA_1G03630)"/>
    <property type="match status" value="1"/>
</dbReference>
<evidence type="ECO:0000313" key="5">
    <source>
        <dbReference type="EMBL" id="RPB17748.1"/>
    </source>
</evidence>
<name>A0A3N4L7I4_9PEZI</name>
<feature type="region of interest" description="Disordered" evidence="2">
    <location>
        <begin position="122"/>
        <end position="183"/>
    </location>
</feature>
<dbReference type="InterPro" id="IPR052982">
    <property type="entry name" value="SRP1/TIP1-like"/>
</dbReference>
<gene>
    <name evidence="5" type="ORF">P167DRAFT_515140</name>
</gene>
<proteinExistence type="predicted"/>
<organism evidence="5 6">
    <name type="scientific">Morchella conica CCBAS932</name>
    <dbReference type="NCBI Taxonomy" id="1392247"/>
    <lineage>
        <taxon>Eukaryota</taxon>
        <taxon>Fungi</taxon>
        <taxon>Dikarya</taxon>
        <taxon>Ascomycota</taxon>
        <taxon>Pezizomycotina</taxon>
        <taxon>Pezizomycetes</taxon>
        <taxon>Pezizales</taxon>
        <taxon>Morchellaceae</taxon>
        <taxon>Morchella</taxon>
    </lineage>
</organism>
<keyword evidence="1 3" id="KW-0732">Signal</keyword>
<keyword evidence="6" id="KW-1185">Reference proteome</keyword>
<dbReference type="STRING" id="1392247.A0A3N4L7I4"/>
<evidence type="ECO:0000256" key="1">
    <source>
        <dbReference type="ARBA" id="ARBA00022729"/>
    </source>
</evidence>